<keyword evidence="3" id="KW-0723">Serine/threonine-protein kinase</keyword>
<keyword evidence="6" id="KW-0732">Signal</keyword>
<evidence type="ECO:0000256" key="9">
    <source>
        <dbReference type="ARBA" id="ARBA00023170"/>
    </source>
</evidence>
<dbReference type="Gene3D" id="1.10.510.10">
    <property type="entry name" value="Transferase(Phosphotransferase) domain 1"/>
    <property type="match status" value="1"/>
</dbReference>
<evidence type="ECO:0000256" key="12">
    <source>
        <dbReference type="ARBA" id="ARBA00048679"/>
    </source>
</evidence>
<dbReference type="Pfam" id="PF11721">
    <property type="entry name" value="Malectin"/>
    <property type="match status" value="1"/>
</dbReference>
<evidence type="ECO:0000256" key="6">
    <source>
        <dbReference type="ARBA" id="ARBA00022729"/>
    </source>
</evidence>
<proteinExistence type="predicted"/>
<evidence type="ECO:0000313" key="14">
    <source>
        <dbReference type="EMBL" id="TKS10192.1"/>
    </source>
</evidence>
<comment type="subcellular location">
    <subcellularLocation>
        <location evidence="1">Membrane</location>
        <topology evidence="1">Single-pass type I membrane protein</topology>
    </subcellularLocation>
</comment>
<evidence type="ECO:0000256" key="5">
    <source>
        <dbReference type="ARBA" id="ARBA00022679"/>
    </source>
</evidence>
<evidence type="ECO:0000256" key="10">
    <source>
        <dbReference type="ARBA" id="ARBA00023180"/>
    </source>
</evidence>
<comment type="catalytic activity">
    <reaction evidence="11">
        <text>L-threonyl-[protein] + ATP = O-phospho-L-threonyl-[protein] + ADP + H(+)</text>
        <dbReference type="Rhea" id="RHEA:46608"/>
        <dbReference type="Rhea" id="RHEA-COMP:11060"/>
        <dbReference type="Rhea" id="RHEA-COMP:11605"/>
        <dbReference type="ChEBI" id="CHEBI:15378"/>
        <dbReference type="ChEBI" id="CHEBI:30013"/>
        <dbReference type="ChEBI" id="CHEBI:30616"/>
        <dbReference type="ChEBI" id="CHEBI:61977"/>
        <dbReference type="ChEBI" id="CHEBI:456216"/>
        <dbReference type="EC" id="2.7.11.1"/>
    </reaction>
</comment>
<evidence type="ECO:0000256" key="11">
    <source>
        <dbReference type="ARBA" id="ARBA00047899"/>
    </source>
</evidence>
<dbReference type="EMBL" id="RCHU01000253">
    <property type="protein sequence ID" value="TKS10192.1"/>
    <property type="molecule type" value="Genomic_DNA"/>
</dbReference>
<evidence type="ECO:0000256" key="1">
    <source>
        <dbReference type="ARBA" id="ARBA00004479"/>
    </source>
</evidence>
<evidence type="ECO:0000259" key="13">
    <source>
        <dbReference type="Pfam" id="PF11721"/>
    </source>
</evidence>
<name>A0A4U5QI07_POPAL</name>
<protein>
    <recommendedName>
        <fullName evidence="2">non-specific serine/threonine protein kinase</fullName>
        <ecNumber evidence="2">2.7.11.1</ecNumber>
    </recommendedName>
</protein>
<dbReference type="InterPro" id="IPR021720">
    <property type="entry name" value="Malectin_dom"/>
</dbReference>
<dbReference type="FunFam" id="2.60.120.430:FF:000004">
    <property type="entry name" value="Putative leucine-rich repeat receptor-like serine/threonine-protein kinase"/>
    <property type="match status" value="1"/>
</dbReference>
<keyword evidence="8" id="KW-0067">ATP-binding</keyword>
<dbReference type="AlphaFoldDB" id="A0A4U5QI07"/>
<dbReference type="EC" id="2.7.11.1" evidence="2"/>
<evidence type="ECO:0000256" key="7">
    <source>
        <dbReference type="ARBA" id="ARBA00022741"/>
    </source>
</evidence>
<dbReference type="InterPro" id="IPR051824">
    <property type="entry name" value="LRR_Rcpt-Like_S/T_Kinase"/>
</dbReference>
<dbReference type="InterPro" id="IPR011009">
    <property type="entry name" value="Kinase-like_dom_sf"/>
</dbReference>
<accession>A0A4U5QI07</accession>
<evidence type="ECO:0000256" key="8">
    <source>
        <dbReference type="ARBA" id="ARBA00022840"/>
    </source>
</evidence>
<evidence type="ECO:0000256" key="4">
    <source>
        <dbReference type="ARBA" id="ARBA00022553"/>
    </source>
</evidence>
<keyword evidence="4" id="KW-0597">Phosphoprotein</keyword>
<dbReference type="PANTHER" id="PTHR48006:SF66">
    <property type="entry name" value="PROTEIN KINASE DOMAIN-CONTAINING PROTEIN"/>
    <property type="match status" value="1"/>
</dbReference>
<evidence type="ECO:0000256" key="2">
    <source>
        <dbReference type="ARBA" id="ARBA00012513"/>
    </source>
</evidence>
<keyword evidence="10" id="KW-0325">Glycoprotein</keyword>
<dbReference type="Gene3D" id="2.60.120.430">
    <property type="entry name" value="Galactose-binding lectin"/>
    <property type="match status" value="1"/>
</dbReference>
<comment type="caution">
    <text evidence="14">The sequence shown here is derived from an EMBL/GenBank/DDBJ whole genome shotgun (WGS) entry which is preliminary data.</text>
</comment>
<sequence length="467" mass="52359">MGTINLEAQDLSLAPDEERYSVHINCGGPEATIGNTVYGADDEPGGAAKYVSKREDWQTSTTGHIWDVDSSSYNYKAENMFILRMDNSVLYTNARFTPLSLTYHVRCLVNGNYTIKLHFAEIVMRDNRSYYSLGRRIFDVYIQDIVVLKDFYIVKAAGGVDKVYIHNYTAPVTNGALEIRLHWAGKGTTRSPTKGTYGPLISAIDVESDFKPPTKGRRKRFIVAGAVGVLSDGTPIAVKQLSAKSKQGNREFVNEIGMISALEHPNLVTLGYMAPEYALYGYLTYKADVYSFGVVALEIVSGMNNVKFRRDENFVCLLDWVLYLQKDGDIMEIVDPRLGSEFNKKEVIEHGMVLHLHQPRICIVIINNDPNMYGLLKIQDIQSLSTVCGPANLVNSMMDLQHGALMLLGPTMNAKVAFELSERIPHLGLRMKEHCHRAMVYATKIKKLGLNVIYPGLEDHRIARKNH</sequence>
<keyword evidence="7" id="KW-0547">Nucleotide-binding</keyword>
<keyword evidence="3" id="KW-0418">Kinase</keyword>
<dbReference type="GO" id="GO:0005524">
    <property type="term" value="F:ATP binding"/>
    <property type="evidence" value="ECO:0007669"/>
    <property type="project" value="UniProtKB-KW"/>
</dbReference>
<dbReference type="SUPFAM" id="SSF56112">
    <property type="entry name" value="Protein kinase-like (PK-like)"/>
    <property type="match status" value="1"/>
</dbReference>
<dbReference type="Gene3D" id="3.30.200.20">
    <property type="entry name" value="Phosphorylase Kinase, domain 1"/>
    <property type="match status" value="1"/>
</dbReference>
<dbReference type="GO" id="GO:0004674">
    <property type="term" value="F:protein serine/threonine kinase activity"/>
    <property type="evidence" value="ECO:0007669"/>
    <property type="project" value="UniProtKB-KW"/>
</dbReference>
<keyword evidence="9" id="KW-0675">Receptor</keyword>
<feature type="domain" description="Malectin" evidence="13">
    <location>
        <begin position="21"/>
        <end position="204"/>
    </location>
</feature>
<dbReference type="PANTHER" id="PTHR48006">
    <property type="entry name" value="LEUCINE-RICH REPEAT-CONTAINING PROTEIN DDB_G0281931-RELATED"/>
    <property type="match status" value="1"/>
</dbReference>
<evidence type="ECO:0000256" key="3">
    <source>
        <dbReference type="ARBA" id="ARBA00022527"/>
    </source>
</evidence>
<reference evidence="14" key="1">
    <citation type="submission" date="2018-10" db="EMBL/GenBank/DDBJ databases">
        <title>Population genomic analysis revealed the cold adaptation of white poplar.</title>
        <authorList>
            <person name="Liu Y.-J."/>
        </authorList>
    </citation>
    <scope>NUCLEOTIDE SEQUENCE [LARGE SCALE GENOMIC DNA]</scope>
    <source>
        <strain evidence="14">PAL-ZL1</strain>
    </source>
</reference>
<organism evidence="14">
    <name type="scientific">Populus alba</name>
    <name type="common">White poplar</name>
    <dbReference type="NCBI Taxonomy" id="43335"/>
    <lineage>
        <taxon>Eukaryota</taxon>
        <taxon>Viridiplantae</taxon>
        <taxon>Streptophyta</taxon>
        <taxon>Embryophyta</taxon>
        <taxon>Tracheophyta</taxon>
        <taxon>Spermatophyta</taxon>
        <taxon>Magnoliopsida</taxon>
        <taxon>eudicotyledons</taxon>
        <taxon>Gunneridae</taxon>
        <taxon>Pentapetalae</taxon>
        <taxon>rosids</taxon>
        <taxon>fabids</taxon>
        <taxon>Malpighiales</taxon>
        <taxon>Salicaceae</taxon>
        <taxon>Saliceae</taxon>
        <taxon>Populus</taxon>
    </lineage>
</organism>
<keyword evidence="5" id="KW-0808">Transferase</keyword>
<comment type="catalytic activity">
    <reaction evidence="12">
        <text>L-seryl-[protein] + ATP = O-phospho-L-seryl-[protein] + ADP + H(+)</text>
        <dbReference type="Rhea" id="RHEA:17989"/>
        <dbReference type="Rhea" id="RHEA-COMP:9863"/>
        <dbReference type="Rhea" id="RHEA-COMP:11604"/>
        <dbReference type="ChEBI" id="CHEBI:15378"/>
        <dbReference type="ChEBI" id="CHEBI:29999"/>
        <dbReference type="ChEBI" id="CHEBI:30616"/>
        <dbReference type="ChEBI" id="CHEBI:83421"/>
        <dbReference type="ChEBI" id="CHEBI:456216"/>
        <dbReference type="EC" id="2.7.11.1"/>
    </reaction>
</comment>
<dbReference type="GO" id="GO:0016020">
    <property type="term" value="C:membrane"/>
    <property type="evidence" value="ECO:0007669"/>
    <property type="project" value="UniProtKB-SubCell"/>
</dbReference>
<gene>
    <name evidence="14" type="ORF">D5086_0000085510</name>
</gene>